<organism evidence="11 12">
    <name type="scientific">Leptospirillum ferriphilum YSK</name>
    <dbReference type="NCBI Taxonomy" id="1441628"/>
    <lineage>
        <taxon>Bacteria</taxon>
        <taxon>Pseudomonadati</taxon>
        <taxon>Nitrospirota</taxon>
        <taxon>Nitrospiria</taxon>
        <taxon>Nitrospirales</taxon>
        <taxon>Nitrospiraceae</taxon>
        <taxon>Leptospirillum</taxon>
    </lineage>
</organism>
<proteinExistence type="predicted"/>
<keyword evidence="3" id="KW-0819">tRNA processing</keyword>
<evidence type="ECO:0000259" key="10">
    <source>
        <dbReference type="PROSITE" id="PS51379"/>
    </source>
</evidence>
<evidence type="ECO:0000256" key="7">
    <source>
        <dbReference type="ARBA" id="ARBA00023004"/>
    </source>
</evidence>
<dbReference type="InterPro" id="IPR004453">
    <property type="entry name" value="QueG"/>
</dbReference>
<keyword evidence="8" id="KW-0411">Iron-sulfur</keyword>
<dbReference type="PANTHER" id="PTHR30002:SF4">
    <property type="entry name" value="EPOXYQUEUOSINE REDUCTASE"/>
    <property type="match status" value="1"/>
</dbReference>
<evidence type="ECO:0000313" key="11">
    <source>
        <dbReference type="EMBL" id="AIA29938.1"/>
    </source>
</evidence>
<evidence type="ECO:0000256" key="1">
    <source>
        <dbReference type="ARBA" id="ARBA00022485"/>
    </source>
</evidence>
<dbReference type="AlphaFoldDB" id="A0A059XT00"/>
<keyword evidence="12" id="KW-1185">Reference proteome</keyword>
<feature type="domain" description="4Fe-4S ferredoxin-type" evidence="10">
    <location>
        <begin position="201"/>
        <end position="230"/>
    </location>
</feature>
<dbReference type="PROSITE" id="PS51379">
    <property type="entry name" value="4FE4S_FER_2"/>
    <property type="match status" value="1"/>
</dbReference>
<accession>A0A059XT00</accession>
<dbReference type="GO" id="GO:0052693">
    <property type="term" value="F:epoxyqueuosine reductase activity"/>
    <property type="evidence" value="ECO:0007669"/>
    <property type="project" value="TreeGrafter"/>
</dbReference>
<evidence type="ECO:0000256" key="4">
    <source>
        <dbReference type="ARBA" id="ARBA00022723"/>
    </source>
</evidence>
<dbReference type="Proteomes" id="UP000027059">
    <property type="component" value="Chromosome"/>
</dbReference>
<dbReference type="GO" id="GO:0046872">
    <property type="term" value="F:metal ion binding"/>
    <property type="evidence" value="ECO:0007669"/>
    <property type="project" value="UniProtKB-KW"/>
</dbReference>
<evidence type="ECO:0000313" key="12">
    <source>
        <dbReference type="Proteomes" id="UP000027059"/>
    </source>
</evidence>
<keyword evidence="1" id="KW-0004">4Fe-4S</keyword>
<dbReference type="InterPro" id="IPR013542">
    <property type="entry name" value="QueG_DUF1730"/>
</dbReference>
<dbReference type="OrthoDB" id="9784571at2"/>
<dbReference type="SUPFAM" id="SSF54862">
    <property type="entry name" value="4Fe-4S ferredoxins"/>
    <property type="match status" value="1"/>
</dbReference>
<evidence type="ECO:0000256" key="3">
    <source>
        <dbReference type="ARBA" id="ARBA00022694"/>
    </source>
</evidence>
<feature type="region of interest" description="Disordered" evidence="9">
    <location>
        <begin position="1"/>
        <end position="25"/>
    </location>
</feature>
<keyword evidence="5" id="KW-0671">Queuosine biosynthesis</keyword>
<dbReference type="Gene3D" id="3.30.70.20">
    <property type="match status" value="1"/>
</dbReference>
<name>A0A059XT00_9BACT</name>
<dbReference type="PANTHER" id="PTHR30002">
    <property type="entry name" value="EPOXYQUEUOSINE REDUCTASE"/>
    <property type="match status" value="1"/>
</dbReference>
<dbReference type="HOGENOM" id="CLU_810848_0_0_0"/>
<protein>
    <submittedName>
        <fullName evidence="11">(Fe-S)-binding protein</fullName>
    </submittedName>
</protein>
<evidence type="ECO:0000256" key="8">
    <source>
        <dbReference type="ARBA" id="ARBA00023014"/>
    </source>
</evidence>
<reference evidence="11 12" key="2">
    <citation type="journal article" date="2015" name="Biomed. Res. Int.">
        <title>Effects of Arsenite Resistance on the Growth and Functional Gene Expression of Leptospirillum ferriphilum and Acidithiobacillus thiooxidans in Pure Culture and Coculture.</title>
        <authorList>
            <person name="Jiang H."/>
            <person name="Liang Y."/>
            <person name="Yin H."/>
            <person name="Xiao Y."/>
            <person name="Guo X."/>
            <person name="Xu Y."/>
            <person name="Hu Q."/>
            <person name="Liu H."/>
            <person name="Liu X."/>
        </authorList>
    </citation>
    <scope>NUCLEOTIDE SEQUENCE [LARGE SCALE GENOMIC DNA]</scope>
    <source>
        <strain evidence="11 12">YSK</strain>
    </source>
</reference>
<dbReference type="RefSeq" id="WP_038504333.1">
    <property type="nucleotide sequence ID" value="NZ_CP007243.1"/>
</dbReference>
<evidence type="ECO:0000256" key="5">
    <source>
        <dbReference type="ARBA" id="ARBA00022785"/>
    </source>
</evidence>
<keyword evidence="4" id="KW-0479">Metal-binding</keyword>
<dbReference type="GO" id="GO:0051539">
    <property type="term" value="F:4 iron, 4 sulfur cluster binding"/>
    <property type="evidence" value="ECO:0007669"/>
    <property type="project" value="UniProtKB-KW"/>
</dbReference>
<keyword evidence="6" id="KW-0560">Oxidoreductase</keyword>
<evidence type="ECO:0000256" key="2">
    <source>
        <dbReference type="ARBA" id="ARBA00022490"/>
    </source>
</evidence>
<dbReference type="InterPro" id="IPR017900">
    <property type="entry name" value="4Fe4S_Fe_S_CS"/>
</dbReference>
<keyword evidence="2" id="KW-0963">Cytoplasm</keyword>
<dbReference type="EMBL" id="CP007243">
    <property type="protein sequence ID" value="AIA29938.1"/>
    <property type="molecule type" value="Genomic_DNA"/>
</dbReference>
<reference evidence="12" key="1">
    <citation type="submission" date="2014-02" db="EMBL/GenBank/DDBJ databases">
        <title>Complete genome sequence and comparative genomic analysis of the nitrogen-fixing bacterium Leptospirillum ferriphilum YSK.</title>
        <authorList>
            <person name="Guo X."/>
            <person name="Yin H."/>
            <person name="Liang Y."/>
            <person name="Hu Q."/>
            <person name="Ma L."/>
            <person name="Xiao Y."/>
            <person name="Zhang X."/>
            <person name="Qiu G."/>
            <person name="Liu X."/>
        </authorList>
    </citation>
    <scope>NUCLEOTIDE SEQUENCE [LARGE SCALE GENOMIC DNA]</scope>
    <source>
        <strain evidence="12">YSK</strain>
    </source>
</reference>
<evidence type="ECO:0000256" key="9">
    <source>
        <dbReference type="SAM" id="MobiDB-lite"/>
    </source>
</evidence>
<gene>
    <name evidence="11" type="ORF">Y981_01220</name>
</gene>
<dbReference type="GO" id="GO:0008616">
    <property type="term" value="P:tRNA queuosine(34) biosynthetic process"/>
    <property type="evidence" value="ECO:0007669"/>
    <property type="project" value="UniProtKB-KW"/>
</dbReference>
<dbReference type="Pfam" id="PF08331">
    <property type="entry name" value="QueG_DUF1730"/>
    <property type="match status" value="1"/>
</dbReference>
<dbReference type="InterPro" id="IPR017896">
    <property type="entry name" value="4Fe4S_Fe-S-bd"/>
</dbReference>
<sequence length="342" mass="38572">MKNKLDGDNLLTGEQAPDEPEEDLSRARRILGETLVEFPCAAVLSDPPDRPDFPRLLEWLERGDHGRMDWMKRRPERRRSLGEGYPGYRSVVIALLPVAGKGEPVHVFGTSVRIARYAEGPDYHQVFLERFRRVIERIRPLLDSGDRPLVKPDHGALLEKSLAMEAGLGTLGKNTLLINPLLGSHFTIGSLLLKTPLASVKGPFSGFSPCGNCTRCLDACPTNAFRGPYRLDARRCLSYLTIEEPEDDERALRRTSGEDWLFGCDVCQDTCPHNGSRSRREMSGREPFLSEKRVVNHPEDLIEWVRTNPSMGRVSLDTLRERVQEITSVKSGRISGFPKRRD</sequence>
<keyword evidence="7" id="KW-0408">Iron</keyword>
<dbReference type="PROSITE" id="PS00198">
    <property type="entry name" value="4FE4S_FER_1"/>
    <property type="match status" value="1"/>
</dbReference>
<evidence type="ECO:0000256" key="6">
    <source>
        <dbReference type="ARBA" id="ARBA00023002"/>
    </source>
</evidence>
<dbReference type="KEGG" id="lfp:Y981_01220"/>
<dbReference type="Pfam" id="PF13484">
    <property type="entry name" value="Fer4_16"/>
    <property type="match status" value="1"/>
</dbReference>